<proteinExistence type="predicted"/>
<accession>A0ABT1HVF0</accession>
<sequence>MMSVTPPQPDQDGPGAAPGPTSGSSAPPGVGPVPMPPVPMPPMPPPPPPPPPAKRRTALWVGLGVGAVLLVGAVVAAGLATARAMEAADREASASSTAPARNAAGKRPAVGDCVDIVNPGDDASLRHFPCDSPQARLKVAKVLDSSADRCPDEDYSEYWERRPLGRGFKACMTLNLVEGACYHVSDGVRDDSDVERVPCDGGRADVRVVKVLPVADRAACGDGTALTYVEPPTTYCMAEVR</sequence>
<feature type="transmembrane region" description="Helical" evidence="2">
    <location>
        <begin position="58"/>
        <end position="80"/>
    </location>
</feature>
<keyword evidence="2" id="KW-1133">Transmembrane helix</keyword>
<evidence type="ECO:0000256" key="1">
    <source>
        <dbReference type="SAM" id="MobiDB-lite"/>
    </source>
</evidence>
<keyword evidence="2" id="KW-0472">Membrane</keyword>
<dbReference type="Proteomes" id="UP001205311">
    <property type="component" value="Unassembled WGS sequence"/>
</dbReference>
<keyword evidence="4" id="KW-1185">Reference proteome</keyword>
<evidence type="ECO:0008006" key="5">
    <source>
        <dbReference type="Google" id="ProtNLM"/>
    </source>
</evidence>
<evidence type="ECO:0000313" key="4">
    <source>
        <dbReference type="Proteomes" id="UP001205311"/>
    </source>
</evidence>
<evidence type="ECO:0000256" key="2">
    <source>
        <dbReference type="SAM" id="Phobius"/>
    </source>
</evidence>
<feature type="compositionally biased region" description="Low complexity" evidence="1">
    <location>
        <begin position="10"/>
        <end position="28"/>
    </location>
</feature>
<comment type="caution">
    <text evidence="3">The sequence shown here is derived from an EMBL/GenBank/DDBJ whole genome shotgun (WGS) entry which is preliminary data.</text>
</comment>
<name>A0ABT1HVF0_STRSD</name>
<feature type="region of interest" description="Disordered" evidence="1">
    <location>
        <begin position="1"/>
        <end position="54"/>
    </location>
</feature>
<keyword evidence="2" id="KW-0812">Transmembrane</keyword>
<protein>
    <recommendedName>
        <fullName evidence="5">Serine/threonine protein kinase</fullName>
    </recommendedName>
</protein>
<organism evidence="3 4">
    <name type="scientific">Streptoalloteichus tenebrarius (strain ATCC 17920 / DSM 40477 / JCM 4838 / CBS 697.72 / NBRC 16177 / NCIMB 11028 / NRRL B-12390 / A12253. 1 / ISP 5477)</name>
    <name type="common">Streptomyces tenebrarius</name>
    <dbReference type="NCBI Taxonomy" id="1933"/>
    <lineage>
        <taxon>Bacteria</taxon>
        <taxon>Bacillati</taxon>
        <taxon>Actinomycetota</taxon>
        <taxon>Actinomycetes</taxon>
        <taxon>Pseudonocardiales</taxon>
        <taxon>Pseudonocardiaceae</taxon>
        <taxon>Streptoalloteichus</taxon>
    </lineage>
</organism>
<gene>
    <name evidence="3" type="ORF">LX15_003187</name>
</gene>
<evidence type="ECO:0000313" key="3">
    <source>
        <dbReference type="EMBL" id="MCP2259482.1"/>
    </source>
</evidence>
<reference evidence="3 4" key="1">
    <citation type="submission" date="2022-06" db="EMBL/GenBank/DDBJ databases">
        <title>Genomic Encyclopedia of Archaeal and Bacterial Type Strains, Phase II (KMG-II): from individual species to whole genera.</title>
        <authorList>
            <person name="Goeker M."/>
        </authorList>
    </citation>
    <scope>NUCLEOTIDE SEQUENCE [LARGE SCALE GENOMIC DNA]</scope>
    <source>
        <strain evidence="3 4">DSM 40477</strain>
    </source>
</reference>
<feature type="compositionally biased region" description="Pro residues" evidence="1">
    <location>
        <begin position="29"/>
        <end position="52"/>
    </location>
</feature>
<dbReference type="EMBL" id="JAMTCP010000017">
    <property type="protein sequence ID" value="MCP2259482.1"/>
    <property type="molecule type" value="Genomic_DNA"/>
</dbReference>